<name>X1FIH1_9ZZZZ</name>
<accession>X1FIH1</accession>
<protein>
    <submittedName>
        <fullName evidence="2">Uncharacterized protein</fullName>
    </submittedName>
</protein>
<feature type="compositionally biased region" description="Basic and acidic residues" evidence="1">
    <location>
        <begin position="22"/>
        <end position="48"/>
    </location>
</feature>
<feature type="region of interest" description="Disordered" evidence="1">
    <location>
        <begin position="22"/>
        <end position="55"/>
    </location>
</feature>
<evidence type="ECO:0000256" key="1">
    <source>
        <dbReference type="SAM" id="MobiDB-lite"/>
    </source>
</evidence>
<sequence>MPDDVIRFQLENRIYAENHEKIKEARSSRKQAERQMELLLNDSKDHGTNRRNSQS</sequence>
<proteinExistence type="predicted"/>
<organism evidence="2">
    <name type="scientific">marine sediment metagenome</name>
    <dbReference type="NCBI Taxonomy" id="412755"/>
    <lineage>
        <taxon>unclassified sequences</taxon>
        <taxon>metagenomes</taxon>
        <taxon>ecological metagenomes</taxon>
    </lineage>
</organism>
<dbReference type="AlphaFoldDB" id="X1FIH1"/>
<comment type="caution">
    <text evidence="2">The sequence shown here is derived from an EMBL/GenBank/DDBJ whole genome shotgun (WGS) entry which is preliminary data.</text>
</comment>
<feature type="non-terminal residue" evidence="2">
    <location>
        <position position="55"/>
    </location>
</feature>
<gene>
    <name evidence="2" type="ORF">S03H2_19768</name>
</gene>
<evidence type="ECO:0000313" key="2">
    <source>
        <dbReference type="EMBL" id="GAH32325.1"/>
    </source>
</evidence>
<reference evidence="2" key="1">
    <citation type="journal article" date="2014" name="Front. Microbiol.">
        <title>High frequency of phylogenetically diverse reductive dehalogenase-homologous genes in deep subseafloor sedimentary metagenomes.</title>
        <authorList>
            <person name="Kawai M."/>
            <person name="Futagami T."/>
            <person name="Toyoda A."/>
            <person name="Takaki Y."/>
            <person name="Nishi S."/>
            <person name="Hori S."/>
            <person name="Arai W."/>
            <person name="Tsubouchi T."/>
            <person name="Morono Y."/>
            <person name="Uchiyama I."/>
            <person name="Ito T."/>
            <person name="Fujiyama A."/>
            <person name="Inagaki F."/>
            <person name="Takami H."/>
        </authorList>
    </citation>
    <scope>NUCLEOTIDE SEQUENCE</scope>
    <source>
        <strain evidence="2">Expedition CK06-06</strain>
    </source>
</reference>
<dbReference type="EMBL" id="BARU01010354">
    <property type="protein sequence ID" value="GAH32325.1"/>
    <property type="molecule type" value="Genomic_DNA"/>
</dbReference>